<dbReference type="Pfam" id="PF08263">
    <property type="entry name" value="LRRNT_2"/>
    <property type="match status" value="1"/>
</dbReference>
<dbReference type="Proteomes" id="UP001634007">
    <property type="component" value="Unassembled WGS sequence"/>
</dbReference>
<name>A0ABD3L9M4_EUCGL</name>
<dbReference type="PANTHER" id="PTHR48065:SF75">
    <property type="entry name" value="LEUCINE-RICH REPEAT-CONTAINING N-TERMINAL PLANT-TYPE DOMAIN-CONTAINING PROTEIN"/>
    <property type="match status" value="1"/>
</dbReference>
<keyword evidence="6" id="KW-1185">Reference proteome</keyword>
<evidence type="ECO:0000256" key="1">
    <source>
        <dbReference type="ARBA" id="ARBA00022614"/>
    </source>
</evidence>
<evidence type="ECO:0000313" key="6">
    <source>
        <dbReference type="Proteomes" id="UP001634007"/>
    </source>
</evidence>
<dbReference type="AlphaFoldDB" id="A0ABD3L9M4"/>
<dbReference type="EMBL" id="JBJKBG010000002">
    <property type="protein sequence ID" value="KAL3748516.1"/>
    <property type="molecule type" value="Genomic_DNA"/>
</dbReference>
<reference evidence="5 6" key="1">
    <citation type="submission" date="2024-11" db="EMBL/GenBank/DDBJ databases">
        <title>Chromosome-level genome assembly of Eucalyptus globulus Labill. provides insights into its genome evolution.</title>
        <authorList>
            <person name="Li X."/>
        </authorList>
    </citation>
    <scope>NUCLEOTIDE SEQUENCE [LARGE SCALE GENOMIC DNA]</scope>
    <source>
        <strain evidence="5">CL2024</strain>
        <tissue evidence="5">Fresh tender leaves</tissue>
    </source>
</reference>
<dbReference type="InterPro" id="IPR013210">
    <property type="entry name" value="LRR_N_plant-typ"/>
</dbReference>
<feature type="chain" id="PRO_5044884476" description="Leucine-rich repeat-containing N-terminal plant-type domain-containing protein" evidence="3">
    <location>
        <begin position="23"/>
        <end position="217"/>
    </location>
</feature>
<keyword evidence="2" id="KW-0677">Repeat</keyword>
<keyword evidence="1" id="KW-0433">Leucine-rich repeat</keyword>
<comment type="caution">
    <text evidence="5">The sequence shown here is derived from an EMBL/GenBank/DDBJ whole genome shotgun (WGS) entry which is preliminary data.</text>
</comment>
<dbReference type="PROSITE" id="PS51257">
    <property type="entry name" value="PROKAR_LIPOPROTEIN"/>
    <property type="match status" value="1"/>
</dbReference>
<evidence type="ECO:0000256" key="3">
    <source>
        <dbReference type="SAM" id="SignalP"/>
    </source>
</evidence>
<dbReference type="PANTHER" id="PTHR48065">
    <property type="entry name" value="OS10G0469600 PROTEIN"/>
    <property type="match status" value="1"/>
</dbReference>
<dbReference type="Pfam" id="PF12799">
    <property type="entry name" value="LRR_4"/>
    <property type="match status" value="1"/>
</dbReference>
<feature type="domain" description="Leucine-rich repeat-containing N-terminal plant-type" evidence="4">
    <location>
        <begin position="27"/>
        <end position="68"/>
    </location>
</feature>
<evidence type="ECO:0000259" key="4">
    <source>
        <dbReference type="Pfam" id="PF08263"/>
    </source>
</evidence>
<organism evidence="5 6">
    <name type="scientific">Eucalyptus globulus</name>
    <name type="common">Tasmanian blue gum</name>
    <dbReference type="NCBI Taxonomy" id="34317"/>
    <lineage>
        <taxon>Eukaryota</taxon>
        <taxon>Viridiplantae</taxon>
        <taxon>Streptophyta</taxon>
        <taxon>Embryophyta</taxon>
        <taxon>Tracheophyta</taxon>
        <taxon>Spermatophyta</taxon>
        <taxon>Magnoliopsida</taxon>
        <taxon>eudicotyledons</taxon>
        <taxon>Gunneridae</taxon>
        <taxon>Pentapetalae</taxon>
        <taxon>rosids</taxon>
        <taxon>malvids</taxon>
        <taxon>Myrtales</taxon>
        <taxon>Myrtaceae</taxon>
        <taxon>Myrtoideae</taxon>
        <taxon>Eucalypteae</taxon>
        <taxon>Eucalyptus</taxon>
    </lineage>
</organism>
<dbReference type="SUPFAM" id="SSF52058">
    <property type="entry name" value="L domain-like"/>
    <property type="match status" value="1"/>
</dbReference>
<dbReference type="InterPro" id="IPR032675">
    <property type="entry name" value="LRR_dom_sf"/>
</dbReference>
<dbReference type="PROSITE" id="PS51450">
    <property type="entry name" value="LRR"/>
    <property type="match status" value="2"/>
</dbReference>
<feature type="signal peptide" evidence="3">
    <location>
        <begin position="1"/>
        <end position="22"/>
    </location>
</feature>
<dbReference type="InterPro" id="IPR025875">
    <property type="entry name" value="Leu-rich_rpt_4"/>
</dbReference>
<evidence type="ECO:0000313" key="5">
    <source>
        <dbReference type="EMBL" id="KAL3748516.1"/>
    </source>
</evidence>
<dbReference type="InterPro" id="IPR001611">
    <property type="entry name" value="Leu-rich_rpt"/>
</dbReference>
<sequence>MKCLIWCTWWTWALLVLMGSGGMGCLEEERNALLSIKAAFNSPSASPLSSWRDDNGNNCCGWEGVVCDNTTSRVACLYLNNTRDPHLGAWAVNASLFLPLEELQVLDLSGNSLLDLNGTLHLKKLKRLYLSNNYLQQIPALYKQTSMEAQNLSSNQLEGPNLEVLDLLGNNLANDALPDIARITSLKALDIGFGGLSASKLLEGTPMKMHSFHTIGN</sequence>
<proteinExistence type="predicted"/>
<protein>
    <recommendedName>
        <fullName evidence="4">Leucine-rich repeat-containing N-terminal plant-type domain-containing protein</fullName>
    </recommendedName>
</protein>
<evidence type="ECO:0000256" key="2">
    <source>
        <dbReference type="ARBA" id="ARBA00022737"/>
    </source>
</evidence>
<accession>A0ABD3L9M4</accession>
<keyword evidence="3" id="KW-0732">Signal</keyword>
<dbReference type="Gene3D" id="3.80.10.10">
    <property type="entry name" value="Ribonuclease Inhibitor"/>
    <property type="match status" value="1"/>
</dbReference>
<gene>
    <name evidence="5" type="ORF">ACJRO7_009711</name>
</gene>